<evidence type="ECO:0000256" key="4">
    <source>
        <dbReference type="ARBA" id="ARBA00022759"/>
    </source>
</evidence>
<dbReference type="InterPro" id="IPR038570">
    <property type="entry name" value="HicA_sf"/>
</dbReference>
<evidence type="ECO:0008006" key="10">
    <source>
        <dbReference type="Google" id="ProtNLM"/>
    </source>
</evidence>
<gene>
    <name evidence="8" type="ORF">UW22_C0084G0003</name>
</gene>
<accession>A0A0G1GHV7</accession>
<dbReference type="Pfam" id="PF07927">
    <property type="entry name" value="HicA_toxin"/>
    <property type="match status" value="1"/>
</dbReference>
<proteinExistence type="inferred from homology"/>
<dbReference type="GO" id="GO:0004519">
    <property type="term" value="F:endonuclease activity"/>
    <property type="evidence" value="ECO:0007669"/>
    <property type="project" value="UniProtKB-KW"/>
</dbReference>
<evidence type="ECO:0000313" key="8">
    <source>
        <dbReference type="EMBL" id="KKT34100.1"/>
    </source>
</evidence>
<evidence type="ECO:0000256" key="6">
    <source>
        <dbReference type="ARBA" id="ARBA00022884"/>
    </source>
</evidence>
<comment type="caution">
    <text evidence="8">The sequence shown here is derived from an EMBL/GenBank/DDBJ whole genome shotgun (WGS) entry which is preliminary data.</text>
</comment>
<dbReference type="GO" id="GO:0003729">
    <property type="term" value="F:mRNA binding"/>
    <property type="evidence" value="ECO:0007669"/>
    <property type="project" value="InterPro"/>
</dbReference>
<protein>
    <recommendedName>
        <fullName evidence="10">YcfA family protein</fullName>
    </recommendedName>
</protein>
<dbReference type="Proteomes" id="UP000034617">
    <property type="component" value="Unassembled WGS sequence"/>
</dbReference>
<evidence type="ECO:0000256" key="2">
    <source>
        <dbReference type="ARBA" id="ARBA00022649"/>
    </source>
</evidence>
<evidence type="ECO:0000256" key="5">
    <source>
        <dbReference type="ARBA" id="ARBA00022801"/>
    </source>
</evidence>
<keyword evidence="6" id="KW-0694">RNA-binding</keyword>
<reference evidence="8 9" key="1">
    <citation type="journal article" date="2015" name="Nature">
        <title>rRNA introns, odd ribosomes, and small enigmatic genomes across a large radiation of phyla.</title>
        <authorList>
            <person name="Brown C.T."/>
            <person name="Hug L.A."/>
            <person name="Thomas B.C."/>
            <person name="Sharon I."/>
            <person name="Castelle C.J."/>
            <person name="Singh A."/>
            <person name="Wilkins M.J."/>
            <person name="Williams K.H."/>
            <person name="Banfield J.F."/>
        </authorList>
    </citation>
    <scope>NUCLEOTIDE SEQUENCE [LARGE SCALE GENOMIC DNA]</scope>
</reference>
<keyword evidence="7" id="KW-0346">Stress response</keyword>
<keyword evidence="4" id="KW-0255">Endonuclease</keyword>
<evidence type="ECO:0000256" key="7">
    <source>
        <dbReference type="ARBA" id="ARBA00023016"/>
    </source>
</evidence>
<keyword evidence="2" id="KW-1277">Toxin-antitoxin system</keyword>
<dbReference type="Gene3D" id="3.30.920.30">
    <property type="entry name" value="Hypothetical protein"/>
    <property type="match status" value="1"/>
</dbReference>
<evidence type="ECO:0000256" key="1">
    <source>
        <dbReference type="ARBA" id="ARBA00006620"/>
    </source>
</evidence>
<evidence type="ECO:0000256" key="3">
    <source>
        <dbReference type="ARBA" id="ARBA00022722"/>
    </source>
</evidence>
<sequence length="71" mass="8038">MLFSDLSVKRVTTALERGGFWIAKTFGKKHVGMTNGTRKIIIPRTSRINPYTLKGIIRDAGLTDEEFKKLL</sequence>
<dbReference type="AlphaFoldDB" id="A0A0G1GHV7"/>
<name>A0A0G1GHV7_9BACT</name>
<dbReference type="GO" id="GO:0016787">
    <property type="term" value="F:hydrolase activity"/>
    <property type="evidence" value="ECO:0007669"/>
    <property type="project" value="UniProtKB-KW"/>
</dbReference>
<dbReference type="SUPFAM" id="SSF54786">
    <property type="entry name" value="YcfA/nrd intein domain"/>
    <property type="match status" value="1"/>
</dbReference>
<keyword evidence="3" id="KW-0540">Nuclease</keyword>
<comment type="similarity">
    <text evidence="1">Belongs to the HicA mRNA interferase family.</text>
</comment>
<evidence type="ECO:0000313" key="9">
    <source>
        <dbReference type="Proteomes" id="UP000034617"/>
    </source>
</evidence>
<dbReference type="InterPro" id="IPR012933">
    <property type="entry name" value="HicA_mRNA_interferase"/>
</dbReference>
<keyword evidence="5" id="KW-0378">Hydrolase</keyword>
<dbReference type="EMBL" id="LCHM01000084">
    <property type="protein sequence ID" value="KKT34100.1"/>
    <property type="molecule type" value="Genomic_DNA"/>
</dbReference>
<organism evidence="8 9">
    <name type="scientific">Candidatus Gottesmanbacteria bacterium GW2011_GWB1_44_11c</name>
    <dbReference type="NCBI Taxonomy" id="1618447"/>
    <lineage>
        <taxon>Bacteria</taxon>
        <taxon>Candidatus Gottesmaniibacteriota</taxon>
    </lineage>
</organism>